<dbReference type="EMBL" id="JBEWLZ010000021">
    <property type="protein sequence ID" value="MET1492093.1"/>
    <property type="molecule type" value="Genomic_DNA"/>
</dbReference>
<feature type="compositionally biased region" description="Basic and acidic residues" evidence="1">
    <location>
        <begin position="1"/>
        <end position="20"/>
    </location>
</feature>
<keyword evidence="3" id="KW-1185">Reference proteome</keyword>
<evidence type="ECO:0000256" key="1">
    <source>
        <dbReference type="SAM" id="MobiDB-lite"/>
    </source>
</evidence>
<feature type="region of interest" description="Disordered" evidence="1">
    <location>
        <begin position="1"/>
        <end position="32"/>
    </location>
</feature>
<evidence type="ECO:0000313" key="3">
    <source>
        <dbReference type="Proteomes" id="UP001548590"/>
    </source>
</evidence>
<reference evidence="2 3" key="1">
    <citation type="submission" date="2024-07" db="EMBL/GenBank/DDBJ databases">
        <title>Uliginosibacterium paludis KCTC:42655.</title>
        <authorList>
            <person name="Kim M.K."/>
        </authorList>
    </citation>
    <scope>NUCLEOTIDE SEQUENCE [LARGE SCALE GENOMIC DNA]</scope>
    <source>
        <strain evidence="2 3">KCTC 42655</strain>
    </source>
</reference>
<gene>
    <name evidence="2" type="ORF">ABVT11_19810</name>
</gene>
<proteinExistence type="predicted"/>
<name>A0ABV2CW15_9RHOO</name>
<protein>
    <submittedName>
        <fullName evidence="2">Uncharacterized protein</fullName>
    </submittedName>
</protein>
<evidence type="ECO:0000313" key="2">
    <source>
        <dbReference type="EMBL" id="MET1492093.1"/>
    </source>
</evidence>
<dbReference type="Proteomes" id="UP001548590">
    <property type="component" value="Unassembled WGS sequence"/>
</dbReference>
<dbReference type="RefSeq" id="WP_345927963.1">
    <property type="nucleotide sequence ID" value="NZ_JBDIVF010000005.1"/>
</dbReference>
<comment type="caution">
    <text evidence="2">The sequence shown here is derived from an EMBL/GenBank/DDBJ whole genome shotgun (WGS) entry which is preliminary data.</text>
</comment>
<organism evidence="2 3">
    <name type="scientific">Uliginosibacterium paludis</name>
    <dbReference type="NCBI Taxonomy" id="1615952"/>
    <lineage>
        <taxon>Bacteria</taxon>
        <taxon>Pseudomonadati</taxon>
        <taxon>Pseudomonadota</taxon>
        <taxon>Betaproteobacteria</taxon>
        <taxon>Rhodocyclales</taxon>
        <taxon>Zoogloeaceae</taxon>
        <taxon>Uliginosibacterium</taxon>
    </lineage>
</organism>
<sequence>MYSMEPDNHALVDTPGRDGAARPSAARMAGPGLMPVGVADAIRSGARRRLASQKQDTARRARVKILSGAARH</sequence>
<accession>A0ABV2CW15</accession>